<proteinExistence type="predicted"/>
<evidence type="ECO:0000313" key="2">
    <source>
        <dbReference type="EMBL" id="EXF83016.1"/>
    </source>
</evidence>
<dbReference type="KEGG" id="cfj:CFIO01_08057"/>
<protein>
    <submittedName>
        <fullName evidence="2">Uncharacterized protein</fullName>
    </submittedName>
</protein>
<dbReference type="HOGENOM" id="CLU_1304758_0_0_1"/>
<dbReference type="Proteomes" id="UP000020467">
    <property type="component" value="Unassembled WGS sequence"/>
</dbReference>
<sequence>MGVVTERGAMGVNVDIDVKHGSRSIFSTTTAADHRHTAANTLFSTDVRIRRGVQVYGYGYHRTEPSILRDNAEAHQTRQSSSTGAEKHHYGHHTSSKEPATSRRRARGASPSARCRFCCSVFLGSAFLRSILSCSFSSSSSLLRLVFFAIHYVPSLRSFRLLSKLPDSIDHPLLALLLVLFLDLLPPSKPPSTSFPTSSHNGAYFPRVLPP</sequence>
<dbReference type="AlphaFoldDB" id="A0A010RRC3"/>
<name>A0A010RRC3_9PEZI</name>
<organism evidence="2 3">
    <name type="scientific">Colletotrichum fioriniae PJ7</name>
    <dbReference type="NCBI Taxonomy" id="1445577"/>
    <lineage>
        <taxon>Eukaryota</taxon>
        <taxon>Fungi</taxon>
        <taxon>Dikarya</taxon>
        <taxon>Ascomycota</taxon>
        <taxon>Pezizomycotina</taxon>
        <taxon>Sordariomycetes</taxon>
        <taxon>Hypocreomycetidae</taxon>
        <taxon>Glomerellales</taxon>
        <taxon>Glomerellaceae</taxon>
        <taxon>Colletotrichum</taxon>
        <taxon>Colletotrichum acutatum species complex</taxon>
    </lineage>
</organism>
<evidence type="ECO:0000313" key="3">
    <source>
        <dbReference type="Proteomes" id="UP000020467"/>
    </source>
</evidence>
<comment type="caution">
    <text evidence="2">The sequence shown here is derived from an EMBL/GenBank/DDBJ whole genome shotgun (WGS) entry which is preliminary data.</text>
</comment>
<reference evidence="2 3" key="1">
    <citation type="submission" date="2014-02" db="EMBL/GenBank/DDBJ databases">
        <title>The genome sequence of Colletotrichum fioriniae PJ7.</title>
        <authorList>
            <person name="Baroncelli R."/>
            <person name="Thon M.R."/>
        </authorList>
    </citation>
    <scope>NUCLEOTIDE SEQUENCE [LARGE SCALE GENOMIC DNA]</scope>
    <source>
        <strain evidence="2 3">PJ7</strain>
    </source>
</reference>
<accession>A0A010RRC3</accession>
<dbReference type="EMBL" id="JARH01000268">
    <property type="protein sequence ID" value="EXF83016.1"/>
    <property type="molecule type" value="Genomic_DNA"/>
</dbReference>
<gene>
    <name evidence="2" type="ORF">CFIO01_08057</name>
</gene>
<keyword evidence="3" id="KW-1185">Reference proteome</keyword>
<evidence type="ECO:0000256" key="1">
    <source>
        <dbReference type="SAM" id="MobiDB-lite"/>
    </source>
</evidence>
<feature type="region of interest" description="Disordered" evidence="1">
    <location>
        <begin position="67"/>
        <end position="106"/>
    </location>
</feature>